<dbReference type="Pfam" id="PF20085">
    <property type="entry name" value="TGL"/>
    <property type="match status" value="1"/>
</dbReference>
<dbReference type="InterPro" id="IPR020916">
    <property type="entry name" value="Gln_gamma-glutamylTfrase_bac"/>
</dbReference>
<reference evidence="3 4" key="1">
    <citation type="journal article" date="2019" name="Front. Microbiol.">
        <title>Genomes of Neutrophilic Sulfur-Oxidizing Chemolithoautotrophs Representing 9 Proteobacterial Species From 8 Genera.</title>
        <authorList>
            <person name="Watanabe T."/>
            <person name="Kojima H."/>
            <person name="Umezawa K."/>
            <person name="Hori C."/>
            <person name="Takasuka T.E."/>
            <person name="Kato Y."/>
            <person name="Fukui M."/>
        </authorList>
    </citation>
    <scope>NUCLEOTIDE SEQUENCE [LARGE SCALE GENOMIC DNA]</scope>
    <source>
        <strain evidence="3 4">TTN</strain>
    </source>
</reference>
<keyword evidence="4" id="KW-1185">Reference proteome</keyword>
<keyword evidence="1" id="KW-0808">Transferase</keyword>
<accession>A0A401JZS7</accession>
<evidence type="ECO:0000256" key="2">
    <source>
        <dbReference type="ARBA" id="ARBA00022969"/>
    </source>
</evidence>
<evidence type="ECO:0000256" key="1">
    <source>
        <dbReference type="ARBA" id="ARBA00022679"/>
    </source>
</evidence>
<evidence type="ECO:0000313" key="4">
    <source>
        <dbReference type="Proteomes" id="UP000286806"/>
    </source>
</evidence>
<sequence>MAPGWDTLQLCQALDLDSEGNSDDLEREILLAMLLSPVPFQFPSYDELASAVRIRKNIVEAARKTTLAFDTNEAERPADCWTYSEDRGFTLIPGSHLVTALQRATQPDESGRCYSFSCYRATEYVILLGIAQEVMASNPELFRRLQQQGERRAIKSGEFHEVFLREYGSMSDPLPLKYFVPGDRTWFRNPDDYSSDVAGYEGSWVLYLGGGRFTNFWKRAEPYTLTTKCLELFHWRNATYRDQAGELQIDEAVVEQRVHTSLQDPAEVERILKMMLRLREPSGVYIDGGCIDTSREYPRRVCPGTSDLLLPDH</sequence>
<keyword evidence="2" id="KW-0749">Sporulation</keyword>
<organism evidence="3 4">
    <name type="scientific">Sulfuriferula multivorans</name>
    <dbReference type="NCBI Taxonomy" id="1559896"/>
    <lineage>
        <taxon>Bacteria</taxon>
        <taxon>Pseudomonadati</taxon>
        <taxon>Pseudomonadota</taxon>
        <taxon>Betaproteobacteria</taxon>
        <taxon>Nitrosomonadales</taxon>
        <taxon>Sulfuricellaceae</taxon>
        <taxon>Sulfuriferula</taxon>
    </lineage>
</organism>
<dbReference type="AlphaFoldDB" id="A0A401JZS7"/>
<dbReference type="GO" id="GO:0030435">
    <property type="term" value="P:sporulation resulting in formation of a cellular spore"/>
    <property type="evidence" value="ECO:0007669"/>
    <property type="project" value="UniProtKB-KW"/>
</dbReference>
<protein>
    <submittedName>
        <fullName evidence="3">Putative lipoprotein</fullName>
    </submittedName>
</protein>
<name>A0A401JZS7_9PROT</name>
<dbReference type="Proteomes" id="UP000286806">
    <property type="component" value="Unassembled WGS sequence"/>
</dbReference>
<proteinExistence type="predicted"/>
<dbReference type="EMBL" id="BGOW01000036">
    <property type="protein sequence ID" value="GCB02160.1"/>
    <property type="molecule type" value="Genomic_DNA"/>
</dbReference>
<evidence type="ECO:0000313" key="3">
    <source>
        <dbReference type="EMBL" id="GCB02160.1"/>
    </source>
</evidence>
<gene>
    <name evidence="3" type="ORF">SFMTTN_2979</name>
</gene>
<dbReference type="GO" id="GO:0003810">
    <property type="term" value="F:protein-glutamine gamma-glutamyltransferase activity"/>
    <property type="evidence" value="ECO:0007669"/>
    <property type="project" value="InterPro"/>
</dbReference>
<comment type="caution">
    <text evidence="3">The sequence shown here is derived from an EMBL/GenBank/DDBJ whole genome shotgun (WGS) entry which is preliminary data.</text>
</comment>
<keyword evidence="3" id="KW-0449">Lipoprotein</keyword>